<sequence length="246" mass="26333">MATGRLLALFALLSKMVSVAHADLIPTAPGPGQTFTAGGNCTIIWNVDESGQWTNVTIDLMSGSNTNMSLVTNVVLGLDGTNSSFTPYNWTCPEVDPYSAIYFYQFTNGGQTSNATWTTRFTITSPSNETVPPPNASQPNGDAIPWGVGHLLINTTLTNPNSSVDGATTTCEPANIAHLEQVNVQYLHPERESDENGRISEDNRDTLHGSDDRNLDEEEDDGDDGRGVNDGHGDDKSDGGNDGLTR</sequence>
<dbReference type="Proteomes" id="UP001055072">
    <property type="component" value="Unassembled WGS sequence"/>
</dbReference>
<comment type="caution">
    <text evidence="1">The sequence shown here is derived from an EMBL/GenBank/DDBJ whole genome shotgun (WGS) entry which is preliminary data.</text>
</comment>
<evidence type="ECO:0000313" key="2">
    <source>
        <dbReference type="Proteomes" id="UP001055072"/>
    </source>
</evidence>
<protein>
    <submittedName>
        <fullName evidence="1">Uncharacterized protein</fullName>
    </submittedName>
</protein>
<organism evidence="1 2">
    <name type="scientific">Irpex rosettiformis</name>
    <dbReference type="NCBI Taxonomy" id="378272"/>
    <lineage>
        <taxon>Eukaryota</taxon>
        <taxon>Fungi</taxon>
        <taxon>Dikarya</taxon>
        <taxon>Basidiomycota</taxon>
        <taxon>Agaricomycotina</taxon>
        <taxon>Agaricomycetes</taxon>
        <taxon>Polyporales</taxon>
        <taxon>Irpicaceae</taxon>
        <taxon>Irpex</taxon>
    </lineage>
</organism>
<dbReference type="EMBL" id="MU274903">
    <property type="protein sequence ID" value="KAI0092843.1"/>
    <property type="molecule type" value="Genomic_DNA"/>
</dbReference>
<gene>
    <name evidence="1" type="ORF">BDY19DRAFT_510831</name>
</gene>
<proteinExistence type="predicted"/>
<accession>A0ACB8UF19</accession>
<keyword evidence="2" id="KW-1185">Reference proteome</keyword>
<name>A0ACB8UF19_9APHY</name>
<evidence type="ECO:0000313" key="1">
    <source>
        <dbReference type="EMBL" id="KAI0092843.1"/>
    </source>
</evidence>
<reference evidence="1" key="1">
    <citation type="journal article" date="2021" name="Environ. Microbiol.">
        <title>Gene family expansions and transcriptome signatures uncover fungal adaptations to wood decay.</title>
        <authorList>
            <person name="Hage H."/>
            <person name="Miyauchi S."/>
            <person name="Viragh M."/>
            <person name="Drula E."/>
            <person name="Min B."/>
            <person name="Chaduli D."/>
            <person name="Navarro D."/>
            <person name="Favel A."/>
            <person name="Norest M."/>
            <person name="Lesage-Meessen L."/>
            <person name="Balint B."/>
            <person name="Merenyi Z."/>
            <person name="de Eugenio L."/>
            <person name="Morin E."/>
            <person name="Martinez A.T."/>
            <person name="Baldrian P."/>
            <person name="Stursova M."/>
            <person name="Martinez M.J."/>
            <person name="Novotny C."/>
            <person name="Magnuson J.K."/>
            <person name="Spatafora J.W."/>
            <person name="Maurice S."/>
            <person name="Pangilinan J."/>
            <person name="Andreopoulos W."/>
            <person name="LaButti K."/>
            <person name="Hundley H."/>
            <person name="Na H."/>
            <person name="Kuo A."/>
            <person name="Barry K."/>
            <person name="Lipzen A."/>
            <person name="Henrissat B."/>
            <person name="Riley R."/>
            <person name="Ahrendt S."/>
            <person name="Nagy L.G."/>
            <person name="Grigoriev I.V."/>
            <person name="Martin F."/>
            <person name="Rosso M.N."/>
        </authorList>
    </citation>
    <scope>NUCLEOTIDE SEQUENCE</scope>
    <source>
        <strain evidence="1">CBS 384.51</strain>
    </source>
</reference>